<comment type="caution">
    <text evidence="2">The sequence shown here is derived from an EMBL/GenBank/DDBJ whole genome shotgun (WGS) entry which is preliminary data.</text>
</comment>
<sequence>MKAISIEALRQIQLRLLKCINTICVENNLHYSLCGGTLIGAIRHKGYIPWDDDIDVMFPRGDYEQFIKIAGRRLPNNLAVYTCFNKQDYYYPFAKLVDTTTILEEPCDRLFEGLGVYVDLFPCDGLPNVEKKRNAYWSVIRIWKRLNTMVYQKTAKGESLPKRLLRKSVFFLYRFKSKSSLAKKINRLAMQNSFATSEYVACSVAGYGMKEQIRKTVFDSYIDVPFEGEIFKSFSGYDEYLHSLYGDYMQFPPEDKRVFRHQFKAWYK</sequence>
<name>U1FKT2_TRESO</name>
<accession>U1FKT2</accession>
<dbReference type="RefSeq" id="WP_021331042.1">
    <property type="nucleotide sequence ID" value="NZ_AUZJ01000051.1"/>
</dbReference>
<dbReference type="OrthoDB" id="9786100at2"/>
<dbReference type="EMBL" id="AVQI01000059">
    <property type="protein sequence ID" value="ERK01314.1"/>
    <property type="molecule type" value="Genomic_DNA"/>
</dbReference>
<gene>
    <name evidence="3" type="ORF">HMPREF0860_1996</name>
    <name evidence="2" type="ORF">HMPREF1325_0066</name>
</gene>
<evidence type="ECO:0000313" key="4">
    <source>
        <dbReference type="Proteomes" id="UP000016412"/>
    </source>
</evidence>
<evidence type="ECO:0000313" key="5">
    <source>
        <dbReference type="Proteomes" id="UP000016646"/>
    </source>
</evidence>
<evidence type="ECO:0000313" key="3">
    <source>
        <dbReference type="EMBL" id="ERK01314.1"/>
    </source>
</evidence>
<dbReference type="AlphaFoldDB" id="U1FKT2"/>
<dbReference type="Proteomes" id="UP000016646">
    <property type="component" value="Unassembled WGS sequence"/>
</dbReference>
<feature type="domain" description="LicD/FKTN/FKRP nucleotidyltransferase" evidence="1">
    <location>
        <begin position="24"/>
        <end position="246"/>
    </location>
</feature>
<reference evidence="4 5" key="1">
    <citation type="submission" date="2013-08" db="EMBL/GenBank/DDBJ databases">
        <authorList>
            <person name="Durkin A.S."/>
            <person name="Haft D.R."/>
            <person name="McCorrison J."/>
            <person name="Torralba M."/>
            <person name="Gillis M."/>
            <person name="Haft D.H."/>
            <person name="Methe B."/>
            <person name="Sutton G."/>
            <person name="Nelson K.E."/>
        </authorList>
    </citation>
    <scope>NUCLEOTIDE SEQUENCE [LARGE SCALE GENOMIC DNA]</scope>
    <source>
        <strain evidence="3 5">ATCC 35536</strain>
        <strain evidence="2 4">VPI DR56BR1116</strain>
    </source>
</reference>
<dbReference type="eggNOG" id="COG3475">
    <property type="taxonomic scope" value="Bacteria"/>
</dbReference>
<dbReference type="GO" id="GO:0009100">
    <property type="term" value="P:glycoprotein metabolic process"/>
    <property type="evidence" value="ECO:0007669"/>
    <property type="project" value="UniProtKB-ARBA"/>
</dbReference>
<dbReference type="InterPro" id="IPR007074">
    <property type="entry name" value="LicD/FKTN/FKRP_NTP_transf"/>
</dbReference>
<dbReference type="PANTHER" id="PTHR43404:SF2">
    <property type="entry name" value="LIPOPOLYSACCHARIDE CHOLINEPHOSPHOTRANSFERASE LICD"/>
    <property type="match status" value="1"/>
</dbReference>
<dbReference type="Proteomes" id="UP000016412">
    <property type="component" value="Unassembled WGS sequence"/>
</dbReference>
<dbReference type="EMBL" id="AUZJ01000051">
    <property type="protein sequence ID" value="ERF59991.1"/>
    <property type="molecule type" value="Genomic_DNA"/>
</dbReference>
<evidence type="ECO:0000313" key="2">
    <source>
        <dbReference type="EMBL" id="ERF59991.1"/>
    </source>
</evidence>
<keyword evidence="5" id="KW-1185">Reference proteome</keyword>
<evidence type="ECO:0000259" key="1">
    <source>
        <dbReference type="Pfam" id="PF04991"/>
    </source>
</evidence>
<dbReference type="Pfam" id="PF04991">
    <property type="entry name" value="LicD"/>
    <property type="match status" value="1"/>
</dbReference>
<proteinExistence type="predicted"/>
<dbReference type="PANTHER" id="PTHR43404">
    <property type="entry name" value="LIPOPOLYSACCHARIDE CHOLINEPHOSPHOTRANSFERASE LICD"/>
    <property type="match status" value="1"/>
</dbReference>
<protein>
    <submittedName>
        <fullName evidence="2">LICD family protein</fullName>
    </submittedName>
</protein>
<dbReference type="PATRIC" id="fig|1125725.3.peg.2048"/>
<organism evidence="2 4">
    <name type="scientific">Treponema socranskii subsp. socranskii VPI DR56BR1116 = ATCC 35536</name>
    <dbReference type="NCBI Taxonomy" id="1125725"/>
    <lineage>
        <taxon>Bacteria</taxon>
        <taxon>Pseudomonadati</taxon>
        <taxon>Spirochaetota</taxon>
        <taxon>Spirochaetia</taxon>
        <taxon>Spirochaetales</taxon>
        <taxon>Treponemataceae</taxon>
        <taxon>Treponema</taxon>
    </lineage>
</organism>
<dbReference type="InterPro" id="IPR052942">
    <property type="entry name" value="LPS_cholinephosphotransferase"/>
</dbReference>
<dbReference type="STRING" id="1125725.HMPREF1325_0066"/>